<dbReference type="AlphaFoldDB" id="A0A9W6SEM4"/>
<keyword evidence="5" id="KW-1185">Reference proteome</keyword>
<accession>A0A9W6SEM4</accession>
<dbReference type="EMBL" id="BSTK01000020">
    <property type="protein sequence ID" value="GLY91360.1"/>
    <property type="molecule type" value="Genomic_DNA"/>
</dbReference>
<evidence type="ECO:0000256" key="2">
    <source>
        <dbReference type="SAM" id="SignalP"/>
    </source>
</evidence>
<feature type="region of interest" description="Disordered" evidence="1">
    <location>
        <begin position="28"/>
        <end position="94"/>
    </location>
</feature>
<feature type="chain" id="PRO_5040747460" description="TNT domain-containing protein" evidence="2">
    <location>
        <begin position="29"/>
        <end position="365"/>
    </location>
</feature>
<dbReference type="Proteomes" id="UP001165074">
    <property type="component" value="Unassembled WGS sequence"/>
</dbReference>
<evidence type="ECO:0000256" key="1">
    <source>
        <dbReference type="SAM" id="MobiDB-lite"/>
    </source>
</evidence>
<proteinExistence type="predicted"/>
<dbReference type="PANTHER" id="PTHR42059">
    <property type="entry name" value="TNT DOMAIN-CONTAINING PROTEIN"/>
    <property type="match status" value="1"/>
</dbReference>
<evidence type="ECO:0000259" key="3">
    <source>
        <dbReference type="Pfam" id="PF14021"/>
    </source>
</evidence>
<organism evidence="4 5">
    <name type="scientific">Actinoallomurus iriomotensis</name>
    <dbReference type="NCBI Taxonomy" id="478107"/>
    <lineage>
        <taxon>Bacteria</taxon>
        <taxon>Bacillati</taxon>
        <taxon>Actinomycetota</taxon>
        <taxon>Actinomycetes</taxon>
        <taxon>Streptosporangiales</taxon>
        <taxon>Thermomonosporaceae</taxon>
        <taxon>Actinoallomurus</taxon>
    </lineage>
</organism>
<feature type="signal peptide" evidence="2">
    <location>
        <begin position="1"/>
        <end position="28"/>
    </location>
</feature>
<comment type="caution">
    <text evidence="4">The sequence shown here is derived from an EMBL/GenBank/DDBJ whole genome shotgun (WGS) entry which is preliminary data.</text>
</comment>
<feature type="domain" description="TNT" evidence="3">
    <location>
        <begin position="180"/>
        <end position="286"/>
    </location>
</feature>
<name>A0A9W6SEM4_9ACTN</name>
<dbReference type="InterPro" id="IPR025331">
    <property type="entry name" value="TNT"/>
</dbReference>
<sequence>MSANRWRHTLGAALAATMSIGIATPADARTTASTPGECRAATGGIHNDQTASDSAACPNDASPLATPPVTTAPVPSVPSGAQARPEPVGHPAQTATGVAQKQLCGPPYIDGDARLGPRFLPHIGLLGRILRGYVPLGGLSGSRFIYRYRKDDNSWRYPPDLGFAHDGHYPNGRPLRSRVTLRVGRLIDRFGGPTGDFVSPFGASFVSRALPPDNLNTFSGDPAHPCNYHVYRVIKSFDVDAGPAAPAFQQRGAGLQYFFVAAYVGAPPDKDGGTNINFLVGAHYLEPADAVVNRFDFAANPRAPKPSGQEKRHSPSANNVVAKHADDTAVTGDVNSHANGSNVNSSRSRTRLQARHKQSYRWHHR</sequence>
<feature type="compositionally biased region" description="Polar residues" evidence="1">
    <location>
        <begin position="333"/>
        <end position="347"/>
    </location>
</feature>
<feature type="compositionally biased region" description="Low complexity" evidence="1">
    <location>
        <begin position="61"/>
        <end position="79"/>
    </location>
</feature>
<dbReference type="InterPro" id="IPR053024">
    <property type="entry name" value="Fungal_surface_NADase"/>
</dbReference>
<protein>
    <recommendedName>
        <fullName evidence="3">TNT domain-containing protein</fullName>
    </recommendedName>
</protein>
<dbReference type="PANTHER" id="PTHR42059:SF1">
    <property type="entry name" value="TNT DOMAIN-CONTAINING PROTEIN"/>
    <property type="match status" value="1"/>
</dbReference>
<feature type="compositionally biased region" description="Basic residues" evidence="1">
    <location>
        <begin position="348"/>
        <end position="365"/>
    </location>
</feature>
<evidence type="ECO:0000313" key="4">
    <source>
        <dbReference type="EMBL" id="GLY91360.1"/>
    </source>
</evidence>
<gene>
    <name evidence="4" type="ORF">Airi02_092890</name>
</gene>
<dbReference type="RefSeq" id="WP_285582906.1">
    <property type="nucleotide sequence ID" value="NZ_BSTK01000020.1"/>
</dbReference>
<dbReference type="Pfam" id="PF14021">
    <property type="entry name" value="TNT"/>
    <property type="match status" value="1"/>
</dbReference>
<keyword evidence="2" id="KW-0732">Signal</keyword>
<reference evidence="4" key="1">
    <citation type="submission" date="2023-03" db="EMBL/GenBank/DDBJ databases">
        <title>Actinoallomurus iriomotensis NBRC 103684.</title>
        <authorList>
            <person name="Ichikawa N."/>
            <person name="Sato H."/>
            <person name="Tonouchi N."/>
        </authorList>
    </citation>
    <scope>NUCLEOTIDE SEQUENCE</scope>
    <source>
        <strain evidence="4">NBRC 103684</strain>
    </source>
</reference>
<evidence type="ECO:0000313" key="5">
    <source>
        <dbReference type="Proteomes" id="UP001165074"/>
    </source>
</evidence>
<feature type="region of interest" description="Disordered" evidence="1">
    <location>
        <begin position="300"/>
        <end position="319"/>
    </location>
</feature>
<dbReference type="GO" id="GO:0050135">
    <property type="term" value="F:NADP+ nucleosidase activity"/>
    <property type="evidence" value="ECO:0007669"/>
    <property type="project" value="InterPro"/>
</dbReference>
<feature type="region of interest" description="Disordered" evidence="1">
    <location>
        <begin position="329"/>
        <end position="365"/>
    </location>
</feature>